<dbReference type="AlphaFoldDB" id="A0A0F9KIY8"/>
<dbReference type="EMBL" id="LAZR01014942">
    <property type="protein sequence ID" value="KKM15290.1"/>
    <property type="molecule type" value="Genomic_DNA"/>
</dbReference>
<name>A0A0F9KIY8_9ZZZZ</name>
<proteinExistence type="predicted"/>
<protein>
    <recommendedName>
        <fullName evidence="2">Phage major capsid protein</fullName>
    </recommendedName>
</protein>
<evidence type="ECO:0000313" key="1">
    <source>
        <dbReference type="EMBL" id="KKM15290.1"/>
    </source>
</evidence>
<gene>
    <name evidence="1" type="ORF">LCGC14_1697600</name>
</gene>
<organism evidence="1">
    <name type="scientific">marine sediment metagenome</name>
    <dbReference type="NCBI Taxonomy" id="412755"/>
    <lineage>
        <taxon>unclassified sequences</taxon>
        <taxon>metagenomes</taxon>
        <taxon>ecological metagenomes</taxon>
    </lineage>
</organism>
<evidence type="ECO:0008006" key="2">
    <source>
        <dbReference type="Google" id="ProtNLM"/>
    </source>
</evidence>
<sequence>PPADPPTDPAVTPAVDKTVEKGITLSASELQNIVKAAVGEATTQLSKQVKDFGDTLKGLTDVREDARLAAIHKMEGDITSKDEKFDFKQLYAEDAELSKKEERLDLYIRGINKGIDLQLAQKSRTIALAEPADDNKEEDAMCVEMYGKPYNELLAAPVVVEGGTK</sequence>
<accession>A0A0F9KIY8</accession>
<feature type="non-terminal residue" evidence="1">
    <location>
        <position position="1"/>
    </location>
</feature>
<comment type="caution">
    <text evidence="1">The sequence shown here is derived from an EMBL/GenBank/DDBJ whole genome shotgun (WGS) entry which is preliminary data.</text>
</comment>
<reference evidence="1" key="1">
    <citation type="journal article" date="2015" name="Nature">
        <title>Complex archaea that bridge the gap between prokaryotes and eukaryotes.</title>
        <authorList>
            <person name="Spang A."/>
            <person name="Saw J.H."/>
            <person name="Jorgensen S.L."/>
            <person name="Zaremba-Niedzwiedzka K."/>
            <person name="Martijn J."/>
            <person name="Lind A.E."/>
            <person name="van Eijk R."/>
            <person name="Schleper C."/>
            <person name="Guy L."/>
            <person name="Ettema T.J."/>
        </authorList>
    </citation>
    <scope>NUCLEOTIDE SEQUENCE</scope>
</reference>